<comment type="caution">
    <text evidence="1">The sequence shown here is derived from an EMBL/GenBank/DDBJ whole genome shotgun (WGS) entry which is preliminary data.</text>
</comment>
<protein>
    <submittedName>
        <fullName evidence="1">33919_t:CDS:1</fullName>
    </submittedName>
</protein>
<accession>A0ACA9RWK2</accession>
<organism evidence="1 2">
    <name type="scientific">Racocetra persica</name>
    <dbReference type="NCBI Taxonomy" id="160502"/>
    <lineage>
        <taxon>Eukaryota</taxon>
        <taxon>Fungi</taxon>
        <taxon>Fungi incertae sedis</taxon>
        <taxon>Mucoromycota</taxon>
        <taxon>Glomeromycotina</taxon>
        <taxon>Glomeromycetes</taxon>
        <taxon>Diversisporales</taxon>
        <taxon>Gigasporaceae</taxon>
        <taxon>Racocetra</taxon>
    </lineage>
</organism>
<keyword evidence="2" id="KW-1185">Reference proteome</keyword>
<dbReference type="EMBL" id="CAJVQC010075231">
    <property type="protein sequence ID" value="CAG8813666.1"/>
    <property type="molecule type" value="Genomic_DNA"/>
</dbReference>
<feature type="non-terminal residue" evidence="1">
    <location>
        <position position="1"/>
    </location>
</feature>
<reference evidence="1" key="1">
    <citation type="submission" date="2021-06" db="EMBL/GenBank/DDBJ databases">
        <authorList>
            <person name="Kallberg Y."/>
            <person name="Tangrot J."/>
            <person name="Rosling A."/>
        </authorList>
    </citation>
    <scope>NUCLEOTIDE SEQUENCE</scope>
    <source>
        <strain evidence="1">MA461A</strain>
    </source>
</reference>
<proteinExistence type="predicted"/>
<sequence>PLFSIEFSQLFAFDLALRMTSEEFNRGIFLLTERGPSIFPQESVSDSHDLVQIFKDKSIQPTVESVYWLVTKSNAKSLGDFDDSIVTRYGELLWFTVPDKEQVKVKEQYQNIADEVITILASCSSVPTTPTLTLQITSTDQSFEDIFNEGTNYFSQTSHNEQGLDSNDVLEGITPSI</sequence>
<name>A0ACA9RWK2_9GLOM</name>
<evidence type="ECO:0000313" key="1">
    <source>
        <dbReference type="EMBL" id="CAG8813666.1"/>
    </source>
</evidence>
<evidence type="ECO:0000313" key="2">
    <source>
        <dbReference type="Proteomes" id="UP000789920"/>
    </source>
</evidence>
<gene>
    <name evidence="1" type="ORF">RPERSI_LOCUS23817</name>
</gene>
<dbReference type="Proteomes" id="UP000789920">
    <property type="component" value="Unassembled WGS sequence"/>
</dbReference>